<evidence type="ECO:0000313" key="2">
    <source>
        <dbReference type="EnsemblMetazoa" id="XP_024081378.1"/>
    </source>
</evidence>
<dbReference type="EnsemblMetazoa" id="XM_024225610.1">
    <property type="protein sequence ID" value="XP_024081378.1"/>
    <property type="gene ID" value="LOC106667997"/>
</dbReference>
<reference evidence="2" key="1">
    <citation type="submission" date="2022-01" db="UniProtKB">
        <authorList>
            <consortium name="EnsemblMetazoa"/>
        </authorList>
    </citation>
    <scope>IDENTIFICATION</scope>
</reference>
<organism evidence="2 3">
    <name type="scientific">Cimex lectularius</name>
    <name type="common">Bed bug</name>
    <name type="synonym">Acanthia lectularia</name>
    <dbReference type="NCBI Taxonomy" id="79782"/>
    <lineage>
        <taxon>Eukaryota</taxon>
        <taxon>Metazoa</taxon>
        <taxon>Ecdysozoa</taxon>
        <taxon>Arthropoda</taxon>
        <taxon>Hexapoda</taxon>
        <taxon>Insecta</taxon>
        <taxon>Pterygota</taxon>
        <taxon>Neoptera</taxon>
        <taxon>Paraneoptera</taxon>
        <taxon>Hemiptera</taxon>
        <taxon>Heteroptera</taxon>
        <taxon>Panheteroptera</taxon>
        <taxon>Cimicomorpha</taxon>
        <taxon>Cimicidae</taxon>
        <taxon>Cimex</taxon>
    </lineage>
</organism>
<evidence type="ECO:0000256" key="1">
    <source>
        <dbReference type="SAM" id="MobiDB-lite"/>
    </source>
</evidence>
<evidence type="ECO:0000313" key="3">
    <source>
        <dbReference type="Proteomes" id="UP000494040"/>
    </source>
</evidence>
<dbReference type="AlphaFoldDB" id="A0A8I6SGP6"/>
<dbReference type="Proteomes" id="UP000494040">
    <property type="component" value="Unassembled WGS sequence"/>
</dbReference>
<feature type="region of interest" description="Disordered" evidence="1">
    <location>
        <begin position="478"/>
        <end position="523"/>
    </location>
</feature>
<feature type="compositionally biased region" description="Basic and acidic residues" evidence="1">
    <location>
        <begin position="478"/>
        <end position="496"/>
    </location>
</feature>
<dbReference type="GeneID" id="106667997"/>
<dbReference type="EnsemblMetazoa" id="XM_024225611.1">
    <property type="protein sequence ID" value="XP_024081379.1"/>
    <property type="gene ID" value="LOC106667997"/>
</dbReference>
<dbReference type="RefSeq" id="XP_024081378.1">
    <property type="nucleotide sequence ID" value="XM_024225610.1"/>
</dbReference>
<sequence>MNEKQSIYVKEQASQVEENIQKLSSFVNIPSQEHKYKINKKHWDECIQTCLDKYDNHSFDISAHDDLALKRKGSKQDFCAMSKKWDEYTQTCLDKQVKVNSDADAAYNESFTRPETQCDVCNRKNPDQKHLDECVQTCLGTNENQYDILAHSKTETECNVNDKIEKHPDECSQATLDKKESQSKEIAPRPETQCSVCHRNDTITTHLDESVQACFSTNKNQVQAIKAHNEQTVPKSERKCSIFLKSDTNKERFDECIQTCLIANENKIDVVSADNQTIPKLKMQCNVSFKSDSNKNNIDECIQTCLITHENQIFGANNEQTIPQPGTQNIIPNNIFSNKTKLDKFIQISCENEKQPFDIVAHSEQDITGLNISNKYDINKDHLDKCVQICFDPNINISSLNNTENKSLGTQLNNSSNCNNDMLPKSVYTLANLKQFELPTPIKKLIKQNEIKSVLNFQTRSDERASIQFIEHINHDQKLSSRCGGDTKTRNNEITDKSSTPESSHSEENSISEKSPEQKSNDDFISNQHASIDFNNEKNYGKDGNISPSNIGTSENIVLANSDELLIPQKLQHLQGCSSESDSIVQDFYMNLTDLGIGPDWKLLKDETMQKSLVLLSAKRISMKKEVRALHSPENYLFISCSTLFTFLYVNFSYMQGAVLC</sequence>
<keyword evidence="3" id="KW-1185">Reference proteome</keyword>
<proteinExistence type="predicted"/>
<protein>
    <submittedName>
        <fullName evidence="2">Uncharacterized protein</fullName>
    </submittedName>
</protein>
<accession>A0A8I6SGP6</accession>
<name>A0A8I6SGP6_CIMLE</name>
<dbReference type="RefSeq" id="XP_024081379.1">
    <property type="nucleotide sequence ID" value="XM_024225611.1"/>
</dbReference>